<keyword evidence="1" id="KW-0863">Zinc-finger</keyword>
<dbReference type="PROSITE" id="PS50966">
    <property type="entry name" value="ZF_SWIM"/>
    <property type="match status" value="1"/>
</dbReference>
<dbReference type="Pfam" id="PF04434">
    <property type="entry name" value="SWIM"/>
    <property type="match status" value="1"/>
</dbReference>
<dbReference type="STRING" id="1130080.SAMN04488113_1119"/>
<gene>
    <name evidence="3" type="ORF">SAMN04488113_1119</name>
</gene>
<sequence length="329" mass="39164">MRLTNFEDEIDPTILKRGLDYHQREKIATVDKRSENDFVFKIAGTKRYIVTVLLEEDSDTIESTNCTCPYDWGPYCKHQVAVFYYLLEHKSERSGMINYEDLCLRLSRFYKNELIGLLIAQIKKYPAEKEYLLNKYYDQRNYPDTTYIKREIREVIAHYFDTHPDGINAFQLMDLTDDLGELIDTTFRIKGLVFYFDVALYLYTEILILKTFTTDSMGSIDALLIYLLRDVKKQFTSIQGDTDKSKHIVMMITEQAMEAPVYIKQMTHTVILLNIFKDHLVEQKPRIKYLELIDQTMEQCLTENDKVNYERLNELKRYVMKWYDNQSME</sequence>
<dbReference type="InterPro" id="IPR007527">
    <property type="entry name" value="Znf_SWIM"/>
</dbReference>
<evidence type="ECO:0000256" key="1">
    <source>
        <dbReference type="PROSITE-ProRule" id="PRU00325"/>
    </source>
</evidence>
<evidence type="ECO:0000259" key="2">
    <source>
        <dbReference type="PROSITE" id="PS50966"/>
    </source>
</evidence>
<feature type="domain" description="SWIM-type" evidence="2">
    <location>
        <begin position="48"/>
        <end position="87"/>
    </location>
</feature>
<dbReference type="GO" id="GO:0008270">
    <property type="term" value="F:zinc ion binding"/>
    <property type="evidence" value="ECO:0007669"/>
    <property type="project" value="UniProtKB-KW"/>
</dbReference>
<proteinExistence type="predicted"/>
<organism evidence="3 4">
    <name type="scientific">Alkalibacterium gilvum</name>
    <dbReference type="NCBI Taxonomy" id="1130080"/>
    <lineage>
        <taxon>Bacteria</taxon>
        <taxon>Bacillati</taxon>
        <taxon>Bacillota</taxon>
        <taxon>Bacilli</taxon>
        <taxon>Lactobacillales</taxon>
        <taxon>Carnobacteriaceae</taxon>
        <taxon>Alkalibacterium</taxon>
    </lineage>
</organism>
<keyword evidence="1" id="KW-0862">Zinc</keyword>
<dbReference type="AlphaFoldDB" id="A0A1H6SLS9"/>
<evidence type="ECO:0000313" key="3">
    <source>
        <dbReference type="EMBL" id="SEI68853.1"/>
    </source>
</evidence>
<dbReference type="Proteomes" id="UP000198564">
    <property type="component" value="Unassembled WGS sequence"/>
</dbReference>
<name>A0A1H6SLS9_9LACT</name>
<dbReference type="EMBL" id="FNYW01000011">
    <property type="protein sequence ID" value="SEI68853.1"/>
    <property type="molecule type" value="Genomic_DNA"/>
</dbReference>
<accession>A0A1H6SLS9</accession>
<keyword evidence="1" id="KW-0479">Metal-binding</keyword>
<evidence type="ECO:0000313" key="4">
    <source>
        <dbReference type="Proteomes" id="UP000198564"/>
    </source>
</evidence>
<dbReference type="RefSeq" id="WP_177170495.1">
    <property type="nucleotide sequence ID" value="NZ_FNYW01000011.1"/>
</dbReference>
<reference evidence="4" key="1">
    <citation type="submission" date="2016-10" db="EMBL/GenBank/DDBJ databases">
        <authorList>
            <person name="Varghese N."/>
            <person name="Submissions S."/>
        </authorList>
    </citation>
    <scope>NUCLEOTIDE SEQUENCE [LARGE SCALE GENOMIC DNA]</scope>
    <source>
        <strain evidence="4">DSM 25751</strain>
    </source>
</reference>
<keyword evidence="4" id="KW-1185">Reference proteome</keyword>
<protein>
    <submittedName>
        <fullName evidence="3">SWIM zinc finger</fullName>
    </submittedName>
</protein>